<evidence type="ECO:0000256" key="1">
    <source>
        <dbReference type="SAM" id="Phobius"/>
    </source>
</evidence>
<dbReference type="EMBL" id="LAZR01002896">
    <property type="protein sequence ID" value="KKN24266.1"/>
    <property type="molecule type" value="Genomic_DNA"/>
</dbReference>
<gene>
    <name evidence="2" type="ORF">LCGC14_0896590</name>
</gene>
<dbReference type="AlphaFoldDB" id="A0A0F9RGV6"/>
<protein>
    <submittedName>
        <fullName evidence="2">Uncharacterized protein</fullName>
    </submittedName>
</protein>
<sequence>MLVRYYALAVCALAIAALLGVGLVLIMRTGPSPCPDVFRTHAVVIYNYPDPLTEEEGDWLVAECGFQSLGERP</sequence>
<evidence type="ECO:0000313" key="2">
    <source>
        <dbReference type="EMBL" id="KKN24266.1"/>
    </source>
</evidence>
<proteinExistence type="predicted"/>
<feature type="transmembrane region" description="Helical" evidence="1">
    <location>
        <begin position="6"/>
        <end position="26"/>
    </location>
</feature>
<name>A0A0F9RGV6_9ZZZZ</name>
<organism evidence="2">
    <name type="scientific">marine sediment metagenome</name>
    <dbReference type="NCBI Taxonomy" id="412755"/>
    <lineage>
        <taxon>unclassified sequences</taxon>
        <taxon>metagenomes</taxon>
        <taxon>ecological metagenomes</taxon>
    </lineage>
</organism>
<reference evidence="2" key="1">
    <citation type="journal article" date="2015" name="Nature">
        <title>Complex archaea that bridge the gap between prokaryotes and eukaryotes.</title>
        <authorList>
            <person name="Spang A."/>
            <person name="Saw J.H."/>
            <person name="Jorgensen S.L."/>
            <person name="Zaremba-Niedzwiedzka K."/>
            <person name="Martijn J."/>
            <person name="Lind A.E."/>
            <person name="van Eijk R."/>
            <person name="Schleper C."/>
            <person name="Guy L."/>
            <person name="Ettema T.J."/>
        </authorList>
    </citation>
    <scope>NUCLEOTIDE SEQUENCE</scope>
</reference>
<comment type="caution">
    <text evidence="2">The sequence shown here is derived from an EMBL/GenBank/DDBJ whole genome shotgun (WGS) entry which is preliminary data.</text>
</comment>
<keyword evidence="1" id="KW-0472">Membrane</keyword>
<keyword evidence="1" id="KW-1133">Transmembrane helix</keyword>
<keyword evidence="1" id="KW-0812">Transmembrane</keyword>
<accession>A0A0F9RGV6</accession>